<proteinExistence type="predicted"/>
<dbReference type="Gene3D" id="1.20.1260.10">
    <property type="match status" value="1"/>
</dbReference>
<evidence type="ECO:0000259" key="2">
    <source>
        <dbReference type="Pfam" id="PF13794"/>
    </source>
</evidence>
<dbReference type="InterPro" id="IPR059125">
    <property type="entry name" value="Ferritin_actino"/>
</dbReference>
<dbReference type="InterPro" id="IPR012347">
    <property type="entry name" value="Ferritin-like"/>
</dbReference>
<comment type="caution">
    <text evidence="3">The sequence shown here is derived from an EMBL/GenBank/DDBJ whole genome shotgun (WGS) entry which is preliminary data.</text>
</comment>
<evidence type="ECO:0000313" key="3">
    <source>
        <dbReference type="EMBL" id="GGI08167.1"/>
    </source>
</evidence>
<name>A0ABQ2B712_9MICO</name>
<dbReference type="Proteomes" id="UP000632535">
    <property type="component" value="Unassembled WGS sequence"/>
</dbReference>
<evidence type="ECO:0000313" key="4">
    <source>
        <dbReference type="Proteomes" id="UP000632535"/>
    </source>
</evidence>
<organism evidence="3 4">
    <name type="scientific">Isoptericola cucumis</name>
    <dbReference type="NCBI Taxonomy" id="1776856"/>
    <lineage>
        <taxon>Bacteria</taxon>
        <taxon>Bacillati</taxon>
        <taxon>Actinomycetota</taxon>
        <taxon>Actinomycetes</taxon>
        <taxon>Micrococcales</taxon>
        <taxon>Promicromonosporaceae</taxon>
        <taxon>Isoptericola</taxon>
    </lineage>
</organism>
<evidence type="ECO:0000256" key="1">
    <source>
        <dbReference type="SAM" id="MobiDB-lite"/>
    </source>
</evidence>
<protein>
    <submittedName>
        <fullName evidence="3">Hydroxylase</fullName>
    </submittedName>
</protein>
<reference evidence="4" key="1">
    <citation type="journal article" date="2019" name="Int. J. Syst. Evol. Microbiol.">
        <title>The Global Catalogue of Microorganisms (GCM) 10K type strain sequencing project: providing services to taxonomists for standard genome sequencing and annotation.</title>
        <authorList>
            <consortium name="The Broad Institute Genomics Platform"/>
            <consortium name="The Broad Institute Genome Sequencing Center for Infectious Disease"/>
            <person name="Wu L."/>
            <person name="Ma J."/>
        </authorList>
    </citation>
    <scope>NUCLEOTIDE SEQUENCE [LARGE SCALE GENOMIC DNA]</scope>
    <source>
        <strain evidence="4">CCM 8653</strain>
    </source>
</reference>
<keyword evidence="4" id="KW-1185">Reference proteome</keyword>
<feature type="region of interest" description="Disordered" evidence="1">
    <location>
        <begin position="1"/>
        <end position="27"/>
    </location>
</feature>
<gene>
    <name evidence="3" type="ORF">GCM10007368_19810</name>
</gene>
<sequence>MDEQRSTPGTWSGTGTTGGPQDPGAAAPDALLEELVGLAAYTELATFGLLASRSVDAVDLATRQTLAEAAAGSLERQGRLLGLVAADGRSAAAVMTPFAGAFADFDARTSPGSWSEGLLKGVVGHGVAQDLCRELAAGLSGAGSGAFARAYDEPAPGGWATTLLADAAAGDSVLASRLALWGRRVVGEALGLVQTVLGEHPRLARLAARARAAGTGDAAAAPGTTTEPGQDADVLAWLLQRLTAEHTRRMDRLGLAA</sequence>
<dbReference type="Pfam" id="PF13794">
    <property type="entry name" value="MiaE_2"/>
    <property type="match status" value="1"/>
</dbReference>
<dbReference type="RefSeq" id="WP_188523545.1">
    <property type="nucleotide sequence ID" value="NZ_BMDG01000006.1"/>
</dbReference>
<accession>A0ABQ2B712</accession>
<dbReference type="EMBL" id="BMDG01000006">
    <property type="protein sequence ID" value="GGI08167.1"/>
    <property type="molecule type" value="Genomic_DNA"/>
</dbReference>
<feature type="domain" description="Ferritin-like" evidence="2">
    <location>
        <begin position="33"/>
        <end position="206"/>
    </location>
</feature>